<dbReference type="AlphaFoldDB" id="A0A5A7Q1Y7"/>
<keyword evidence="3" id="KW-1185">Reference proteome</keyword>
<organism evidence="2 3">
    <name type="scientific">Striga asiatica</name>
    <name type="common">Asiatic witchweed</name>
    <name type="synonym">Buchnera asiatica</name>
    <dbReference type="NCBI Taxonomy" id="4170"/>
    <lineage>
        <taxon>Eukaryota</taxon>
        <taxon>Viridiplantae</taxon>
        <taxon>Streptophyta</taxon>
        <taxon>Embryophyta</taxon>
        <taxon>Tracheophyta</taxon>
        <taxon>Spermatophyta</taxon>
        <taxon>Magnoliopsida</taxon>
        <taxon>eudicotyledons</taxon>
        <taxon>Gunneridae</taxon>
        <taxon>Pentapetalae</taxon>
        <taxon>asterids</taxon>
        <taxon>lamiids</taxon>
        <taxon>Lamiales</taxon>
        <taxon>Orobanchaceae</taxon>
        <taxon>Buchnereae</taxon>
        <taxon>Striga</taxon>
    </lineage>
</organism>
<accession>A0A5A7Q1Y7</accession>
<comment type="caution">
    <text evidence="2">The sequence shown here is derived from an EMBL/GenBank/DDBJ whole genome shotgun (WGS) entry which is preliminary data.</text>
</comment>
<gene>
    <name evidence="2" type="ORF">STAS_15364</name>
</gene>
<evidence type="ECO:0000313" key="3">
    <source>
        <dbReference type="Proteomes" id="UP000325081"/>
    </source>
</evidence>
<feature type="region of interest" description="Disordered" evidence="1">
    <location>
        <begin position="72"/>
        <end position="92"/>
    </location>
</feature>
<sequence>MFGAIGLRVIVSRRAPAAVQRWLGSRKAFNLDFHSSSRPGAGLGRVLWWRLPTRFVRVRGLRGGQRTDIPVEEHLEHPVGSQPTSPPASSTTPVIHIPASPNPKLVEQTQLKRPLVEGGEGVNERPRREEAATISIRAPSSLVKGLVELFPLVDQTVTSAGHSIPKIEKGICVLQ</sequence>
<proteinExistence type="predicted"/>
<name>A0A5A7Q1Y7_STRAF</name>
<evidence type="ECO:0000256" key="1">
    <source>
        <dbReference type="SAM" id="MobiDB-lite"/>
    </source>
</evidence>
<dbReference type="Proteomes" id="UP000325081">
    <property type="component" value="Unassembled WGS sequence"/>
</dbReference>
<evidence type="ECO:0000313" key="2">
    <source>
        <dbReference type="EMBL" id="GER38822.1"/>
    </source>
</evidence>
<reference evidence="3" key="1">
    <citation type="journal article" date="2019" name="Curr. Biol.">
        <title>Genome Sequence of Striga asiatica Provides Insight into the Evolution of Plant Parasitism.</title>
        <authorList>
            <person name="Yoshida S."/>
            <person name="Kim S."/>
            <person name="Wafula E.K."/>
            <person name="Tanskanen J."/>
            <person name="Kim Y.M."/>
            <person name="Honaas L."/>
            <person name="Yang Z."/>
            <person name="Spallek T."/>
            <person name="Conn C.E."/>
            <person name="Ichihashi Y."/>
            <person name="Cheong K."/>
            <person name="Cui S."/>
            <person name="Der J.P."/>
            <person name="Gundlach H."/>
            <person name="Jiao Y."/>
            <person name="Hori C."/>
            <person name="Ishida J.K."/>
            <person name="Kasahara H."/>
            <person name="Kiba T."/>
            <person name="Kim M.S."/>
            <person name="Koo N."/>
            <person name="Laohavisit A."/>
            <person name="Lee Y.H."/>
            <person name="Lumba S."/>
            <person name="McCourt P."/>
            <person name="Mortimer J.C."/>
            <person name="Mutuku J.M."/>
            <person name="Nomura T."/>
            <person name="Sasaki-Sekimoto Y."/>
            <person name="Seto Y."/>
            <person name="Wang Y."/>
            <person name="Wakatake T."/>
            <person name="Sakakibara H."/>
            <person name="Demura T."/>
            <person name="Yamaguchi S."/>
            <person name="Yoneyama K."/>
            <person name="Manabe R.I."/>
            <person name="Nelson D.C."/>
            <person name="Schulman A.H."/>
            <person name="Timko M.P."/>
            <person name="dePamphilis C.W."/>
            <person name="Choi D."/>
            <person name="Shirasu K."/>
        </authorList>
    </citation>
    <scope>NUCLEOTIDE SEQUENCE [LARGE SCALE GENOMIC DNA]</scope>
    <source>
        <strain evidence="3">cv. UVA1</strain>
    </source>
</reference>
<protein>
    <submittedName>
        <fullName evidence="2">Gag-pol polyprotein</fullName>
    </submittedName>
</protein>
<feature type="compositionally biased region" description="Low complexity" evidence="1">
    <location>
        <begin position="81"/>
        <end position="92"/>
    </location>
</feature>
<dbReference type="EMBL" id="BKCP01005528">
    <property type="protein sequence ID" value="GER38822.1"/>
    <property type="molecule type" value="Genomic_DNA"/>
</dbReference>